<keyword evidence="12" id="KW-0282">Flagellum</keyword>
<sequence>MSNTSALDKLVELTQDLLNKASVDLANSRKSEKQAKDFLQALLGYRADYTMEMQRLMLEGMSAMTLNHYRAFVNSLDSAIQQANATLKSLEQAVQNNQDDWMDKYQKVNAYETLIDRRLKSVQIKESRREQRQTDEISSQLRLRQARNAFSSPGFN</sequence>
<dbReference type="Gene3D" id="1.10.287.1700">
    <property type="match status" value="1"/>
</dbReference>
<evidence type="ECO:0000256" key="5">
    <source>
        <dbReference type="ARBA" id="ARBA00022475"/>
    </source>
</evidence>
<keyword evidence="8" id="KW-0653">Protein transport</keyword>
<evidence type="ECO:0000313" key="12">
    <source>
        <dbReference type="EMBL" id="MBI6882545.1"/>
    </source>
</evidence>
<dbReference type="GO" id="GO:0009288">
    <property type="term" value="C:bacterial-type flagellum"/>
    <property type="evidence" value="ECO:0007669"/>
    <property type="project" value="InterPro"/>
</dbReference>
<evidence type="ECO:0000313" key="13">
    <source>
        <dbReference type="Proteomes" id="UP000637061"/>
    </source>
</evidence>
<dbReference type="NCBIfam" id="TIGR02473">
    <property type="entry name" value="flagell_FliJ"/>
    <property type="match status" value="1"/>
</dbReference>
<keyword evidence="9" id="KW-0472">Membrane</keyword>
<dbReference type="InterPro" id="IPR012823">
    <property type="entry name" value="Flagell_FliJ"/>
</dbReference>
<protein>
    <recommendedName>
        <fullName evidence="3">Flagellar FliJ protein</fullName>
    </recommendedName>
</protein>
<dbReference type="Pfam" id="PF02050">
    <property type="entry name" value="FliJ"/>
    <property type="match status" value="1"/>
</dbReference>
<keyword evidence="5" id="KW-1003">Cell membrane</keyword>
<dbReference type="GO" id="GO:0005886">
    <property type="term" value="C:plasma membrane"/>
    <property type="evidence" value="ECO:0007669"/>
    <property type="project" value="UniProtKB-SubCell"/>
</dbReference>
<organism evidence="12 13">
    <name type="scientific">Pseudomonas putida</name>
    <name type="common">Arthrobacter siderocapsulatus</name>
    <dbReference type="NCBI Taxonomy" id="303"/>
    <lineage>
        <taxon>Bacteria</taxon>
        <taxon>Pseudomonadati</taxon>
        <taxon>Pseudomonadota</taxon>
        <taxon>Gammaproteobacteria</taxon>
        <taxon>Pseudomonadales</taxon>
        <taxon>Pseudomonadaceae</taxon>
        <taxon>Pseudomonas</taxon>
    </lineage>
</organism>
<comment type="caution">
    <text evidence="12">The sequence shown here is derived from an EMBL/GenBank/DDBJ whole genome shotgun (WGS) entry which is preliminary data.</text>
</comment>
<keyword evidence="11" id="KW-0175">Coiled coil</keyword>
<dbReference type="InterPro" id="IPR052570">
    <property type="entry name" value="FliJ"/>
</dbReference>
<dbReference type="Proteomes" id="UP000637061">
    <property type="component" value="Unassembled WGS sequence"/>
</dbReference>
<keyword evidence="12" id="KW-0969">Cilium</keyword>
<comment type="subcellular location">
    <subcellularLocation>
        <location evidence="1">Cell membrane</location>
        <topology evidence="1">Peripheral membrane protein</topology>
        <orientation evidence="1">Cytoplasmic side</orientation>
    </subcellularLocation>
</comment>
<dbReference type="EMBL" id="JAEHTE010000001">
    <property type="protein sequence ID" value="MBI6882545.1"/>
    <property type="molecule type" value="Genomic_DNA"/>
</dbReference>
<proteinExistence type="inferred from homology"/>
<dbReference type="PANTHER" id="PTHR38786">
    <property type="entry name" value="FLAGELLAR FLIJ PROTEIN"/>
    <property type="match status" value="1"/>
</dbReference>
<evidence type="ECO:0000256" key="7">
    <source>
        <dbReference type="ARBA" id="ARBA00022795"/>
    </source>
</evidence>
<comment type="similarity">
    <text evidence="2">Belongs to the FliJ family.</text>
</comment>
<dbReference type="PANTHER" id="PTHR38786:SF1">
    <property type="entry name" value="FLAGELLAR FLIJ PROTEIN"/>
    <property type="match status" value="1"/>
</dbReference>
<dbReference type="GO" id="GO:0003774">
    <property type="term" value="F:cytoskeletal motor activity"/>
    <property type="evidence" value="ECO:0007669"/>
    <property type="project" value="InterPro"/>
</dbReference>
<keyword evidence="12" id="KW-0966">Cell projection</keyword>
<keyword evidence="7" id="KW-1005">Bacterial flagellum biogenesis</keyword>
<keyword evidence="10" id="KW-1006">Bacterial flagellum protein export</keyword>
<evidence type="ECO:0000256" key="10">
    <source>
        <dbReference type="ARBA" id="ARBA00023225"/>
    </source>
</evidence>
<dbReference type="RefSeq" id="WP_198746160.1">
    <property type="nucleotide sequence ID" value="NZ_JAEHTE010000001.1"/>
</dbReference>
<dbReference type="PIRSF" id="PIRSF019404">
    <property type="entry name" value="FliJ"/>
    <property type="match status" value="1"/>
</dbReference>
<name>A0A8I1EB66_PSEPU</name>
<evidence type="ECO:0000256" key="8">
    <source>
        <dbReference type="ARBA" id="ARBA00022927"/>
    </source>
</evidence>
<evidence type="ECO:0000256" key="9">
    <source>
        <dbReference type="ARBA" id="ARBA00023136"/>
    </source>
</evidence>
<evidence type="ECO:0000256" key="6">
    <source>
        <dbReference type="ARBA" id="ARBA00022500"/>
    </source>
</evidence>
<evidence type="ECO:0000256" key="2">
    <source>
        <dbReference type="ARBA" id="ARBA00010004"/>
    </source>
</evidence>
<feature type="coiled-coil region" evidence="11">
    <location>
        <begin position="73"/>
        <end position="100"/>
    </location>
</feature>
<keyword evidence="6" id="KW-0145">Chemotaxis</keyword>
<dbReference type="InterPro" id="IPR018006">
    <property type="entry name" value="Flag_FliJ_proteobac"/>
</dbReference>
<dbReference type="GO" id="GO:0006935">
    <property type="term" value="P:chemotaxis"/>
    <property type="evidence" value="ECO:0007669"/>
    <property type="project" value="UniProtKB-KW"/>
</dbReference>
<reference evidence="12" key="1">
    <citation type="submission" date="2020-12" db="EMBL/GenBank/DDBJ databases">
        <title>Enhanced detection system for hospital associated transmission using whole genome sequencing surveillance.</title>
        <authorList>
            <person name="Harrison L.H."/>
            <person name="Van Tyne D."/>
            <person name="Marsh J.W."/>
            <person name="Griffith M.P."/>
            <person name="Snyder D.J."/>
            <person name="Cooper V.S."/>
            <person name="Mustapha M."/>
        </authorList>
    </citation>
    <scope>NUCLEOTIDE SEQUENCE</scope>
    <source>
        <strain evidence="12">PSB00042</strain>
    </source>
</reference>
<dbReference type="AlphaFoldDB" id="A0A8I1EB66"/>
<keyword evidence="4" id="KW-0813">Transport</keyword>
<dbReference type="GO" id="GO:0044781">
    <property type="term" value="P:bacterial-type flagellum organization"/>
    <property type="evidence" value="ECO:0007669"/>
    <property type="project" value="UniProtKB-KW"/>
</dbReference>
<accession>A0A8I1EB66</accession>
<dbReference type="InterPro" id="IPR053716">
    <property type="entry name" value="Flag_assembly_chemotaxis_eff"/>
</dbReference>
<evidence type="ECO:0000256" key="3">
    <source>
        <dbReference type="ARBA" id="ARBA00020392"/>
    </source>
</evidence>
<evidence type="ECO:0000256" key="4">
    <source>
        <dbReference type="ARBA" id="ARBA00022448"/>
    </source>
</evidence>
<dbReference type="GO" id="GO:0071973">
    <property type="term" value="P:bacterial-type flagellum-dependent cell motility"/>
    <property type="evidence" value="ECO:0007669"/>
    <property type="project" value="InterPro"/>
</dbReference>
<evidence type="ECO:0000256" key="11">
    <source>
        <dbReference type="SAM" id="Coils"/>
    </source>
</evidence>
<dbReference type="GO" id="GO:0015031">
    <property type="term" value="P:protein transport"/>
    <property type="evidence" value="ECO:0007669"/>
    <property type="project" value="UniProtKB-KW"/>
</dbReference>
<evidence type="ECO:0000256" key="1">
    <source>
        <dbReference type="ARBA" id="ARBA00004413"/>
    </source>
</evidence>
<gene>
    <name evidence="12" type="primary">fliJ</name>
    <name evidence="12" type="ORF">JEU22_01355</name>
</gene>
<dbReference type="PRINTS" id="PR01004">
    <property type="entry name" value="FLGFLIJ"/>
</dbReference>